<feature type="transmembrane region" description="Helical" evidence="18">
    <location>
        <begin position="352"/>
        <end position="373"/>
    </location>
</feature>
<dbReference type="RefSeq" id="XP_024376257.1">
    <property type="nucleotide sequence ID" value="XM_024520489.2"/>
</dbReference>
<keyword evidence="14" id="KW-0594">Phospholipid biosynthesis</keyword>
<evidence type="ECO:0000256" key="7">
    <source>
        <dbReference type="ARBA" id="ARBA00022516"/>
    </source>
</evidence>
<comment type="pathway">
    <text evidence="4">Lipid metabolism.</text>
</comment>
<comment type="catalytic activity">
    <reaction evidence="1 16">
        <text>a 1,2-diacyl-sn-glycero-3-phosphate + CTP + H(+) = a CDP-1,2-diacyl-sn-glycerol + diphosphate</text>
        <dbReference type="Rhea" id="RHEA:16229"/>
        <dbReference type="ChEBI" id="CHEBI:15378"/>
        <dbReference type="ChEBI" id="CHEBI:33019"/>
        <dbReference type="ChEBI" id="CHEBI:37563"/>
        <dbReference type="ChEBI" id="CHEBI:58332"/>
        <dbReference type="ChEBI" id="CHEBI:58608"/>
        <dbReference type="EC" id="2.7.7.41"/>
    </reaction>
</comment>
<evidence type="ECO:0000256" key="5">
    <source>
        <dbReference type="ARBA" id="ARBA00010185"/>
    </source>
</evidence>
<evidence type="ECO:0000313" key="20">
    <source>
        <dbReference type="EnsemblPlants" id="Pp3c5_19250V3.1"/>
    </source>
</evidence>
<evidence type="ECO:0000256" key="18">
    <source>
        <dbReference type="SAM" id="Phobius"/>
    </source>
</evidence>
<gene>
    <name evidence="20" type="primary">LOC112282624</name>
    <name evidence="19" type="ORF">PHYPA_007876</name>
</gene>
<dbReference type="RefSeq" id="XP_024376256.1">
    <property type="nucleotide sequence ID" value="XM_024520488.2"/>
</dbReference>
<name>A0A2K1KKA1_PHYPA</name>
<comment type="pathway">
    <text evidence="3 16">Phospholipid metabolism; CDP-diacylglycerol biosynthesis; CDP-diacylglycerol from sn-glycerol 3-phosphate: step 3/3.</text>
</comment>
<dbReference type="OrthoDB" id="10260889at2759"/>
<feature type="transmembrane region" description="Helical" evidence="18">
    <location>
        <begin position="277"/>
        <end position="294"/>
    </location>
</feature>
<dbReference type="GO" id="GO:0009535">
    <property type="term" value="C:chloroplast thylakoid membrane"/>
    <property type="evidence" value="ECO:0000318"/>
    <property type="project" value="GO_Central"/>
</dbReference>
<feature type="transmembrane region" description="Helical" evidence="18">
    <location>
        <begin position="199"/>
        <end position="232"/>
    </location>
</feature>
<feature type="transmembrane region" description="Helical" evidence="18">
    <location>
        <begin position="394"/>
        <end position="413"/>
    </location>
</feature>
<dbReference type="PROSITE" id="PS01315">
    <property type="entry name" value="CDS"/>
    <property type="match status" value="1"/>
</dbReference>
<dbReference type="OMA" id="CPCRSTP"/>
<feature type="transmembrane region" description="Helical" evidence="18">
    <location>
        <begin position="306"/>
        <end position="332"/>
    </location>
</feature>
<feature type="region of interest" description="Disordered" evidence="17">
    <location>
        <begin position="153"/>
        <end position="191"/>
    </location>
</feature>
<evidence type="ECO:0000256" key="15">
    <source>
        <dbReference type="ARBA" id="ARBA00023264"/>
    </source>
</evidence>
<evidence type="ECO:0000256" key="17">
    <source>
        <dbReference type="SAM" id="MobiDB-lite"/>
    </source>
</evidence>
<sequence>MYGALGAACHTGPAAGLQTAALPSASSLSNPSKSRSSLLLRALSEADTCYSTSSGYTDNCEIRSQQKPGRASTSFRWSRSMNEFVHGTQSSVLGCSSIRKHSSLPSLLPAPLRWRSLNRKLRSIQESSLTEVTSDETNEHRLEVTRRAIAADAAPVDGEETQVKPQAELAEDDPITPSLEKIPTSSTPQDKKGQLKNRVVFGFIIGFGVLGVVLAGGWVFTTALAATIWVATGEYFDLVQSKAMTRGMEAPPLIATRICSAICAAMPLMTMYFGGRVGMAVTTASFLLATVLLLQRGPRFSQLSSAIFGLFYCGYLPCFWIKLRCGLAIPAINTKFASAWPALLGGQAHWTVGLIATIMAISTIIAADTGAFLGGKAMGRTPLSEVSPKKTLEGAACGLSSSIAVSVVLARVFQWPMSIPSAAVMAVLVFLGSLFGDLTESMIKRDAGVKDSGKLIPGHGGILDRVDSYVFTGALVHSFVKVGIPLFGV</sequence>
<organism evidence="19">
    <name type="scientific">Physcomitrium patens</name>
    <name type="common">Spreading-leaved earth moss</name>
    <name type="synonym">Physcomitrella patens</name>
    <dbReference type="NCBI Taxonomy" id="3218"/>
    <lineage>
        <taxon>Eukaryota</taxon>
        <taxon>Viridiplantae</taxon>
        <taxon>Streptophyta</taxon>
        <taxon>Embryophyta</taxon>
        <taxon>Bryophyta</taxon>
        <taxon>Bryophytina</taxon>
        <taxon>Bryopsida</taxon>
        <taxon>Funariidae</taxon>
        <taxon>Funariales</taxon>
        <taxon>Funariaceae</taxon>
        <taxon>Physcomitrium</taxon>
    </lineage>
</organism>
<evidence type="ECO:0000256" key="4">
    <source>
        <dbReference type="ARBA" id="ARBA00005189"/>
    </source>
</evidence>
<dbReference type="GO" id="GO:0006655">
    <property type="term" value="P:phosphatidylglycerol biosynthetic process"/>
    <property type="evidence" value="ECO:0000318"/>
    <property type="project" value="GO_Central"/>
</dbReference>
<evidence type="ECO:0000256" key="10">
    <source>
        <dbReference type="ARBA" id="ARBA00022695"/>
    </source>
</evidence>
<dbReference type="EnsemblPlants" id="Pp3c5_19250V3.1">
    <property type="protein sequence ID" value="Pp3c5_19250V3.1"/>
    <property type="gene ID" value="Pp3c5_19250"/>
</dbReference>
<dbReference type="UniPathway" id="UPA00557">
    <property type="reaction ID" value="UER00614"/>
</dbReference>
<reference evidence="20" key="3">
    <citation type="submission" date="2020-12" db="UniProtKB">
        <authorList>
            <consortium name="EnsemblPlants"/>
        </authorList>
    </citation>
    <scope>IDENTIFICATION</scope>
</reference>
<comment type="similarity">
    <text evidence="5 16">Belongs to the CDS family.</text>
</comment>
<keyword evidence="10 16" id="KW-0548">Nucleotidyltransferase</keyword>
<keyword evidence="9 16" id="KW-0812">Transmembrane</keyword>
<evidence type="ECO:0000256" key="3">
    <source>
        <dbReference type="ARBA" id="ARBA00005119"/>
    </source>
</evidence>
<dbReference type="EnsemblPlants" id="Pp3c5_19250V3.4">
    <property type="protein sequence ID" value="Pp3c5_19250V3.4"/>
    <property type="gene ID" value="Pp3c5_19250"/>
</dbReference>
<dbReference type="Gramene" id="Pp3c5_19250V3.4">
    <property type="protein sequence ID" value="Pp3c5_19250V3.4"/>
    <property type="gene ID" value="Pp3c5_19250"/>
</dbReference>
<dbReference type="EnsemblPlants" id="Pp3c5_19250V3.2">
    <property type="protein sequence ID" value="Pp3c5_19250V3.2"/>
    <property type="gene ID" value="Pp3c5_19250"/>
</dbReference>
<evidence type="ECO:0000313" key="19">
    <source>
        <dbReference type="EMBL" id="PNR54199.1"/>
    </source>
</evidence>
<keyword evidence="13 18" id="KW-0472">Membrane</keyword>
<dbReference type="GeneID" id="112282624"/>
<feature type="transmembrane region" description="Helical" evidence="18">
    <location>
        <begin position="419"/>
        <end position="436"/>
    </location>
</feature>
<evidence type="ECO:0000256" key="1">
    <source>
        <dbReference type="ARBA" id="ARBA00001698"/>
    </source>
</evidence>
<evidence type="ECO:0000256" key="12">
    <source>
        <dbReference type="ARBA" id="ARBA00023098"/>
    </source>
</evidence>
<proteinExistence type="inferred from homology"/>
<evidence type="ECO:0000256" key="6">
    <source>
        <dbReference type="ARBA" id="ARBA00012487"/>
    </source>
</evidence>
<dbReference type="Gramene" id="Pp3c5_19250V3.1">
    <property type="protein sequence ID" value="Pp3c5_19250V3.1"/>
    <property type="gene ID" value="Pp3c5_19250"/>
</dbReference>
<dbReference type="Gramene" id="Pp3c5_19250V3.3">
    <property type="protein sequence ID" value="Pp3c5_19250V3.3"/>
    <property type="gene ID" value="Pp3c5_19250"/>
</dbReference>
<keyword evidence="7" id="KW-0444">Lipid biosynthesis</keyword>
<dbReference type="InterPro" id="IPR000374">
    <property type="entry name" value="PC_trans"/>
</dbReference>
<evidence type="ECO:0000256" key="2">
    <source>
        <dbReference type="ARBA" id="ARBA00004141"/>
    </source>
</evidence>
<keyword evidence="11 18" id="KW-1133">Transmembrane helix</keyword>
<dbReference type="EnsemblPlants" id="Pp3c5_19250V3.3">
    <property type="protein sequence ID" value="Pp3c5_19250V3.3"/>
    <property type="gene ID" value="Pp3c5_19250"/>
</dbReference>
<keyword evidence="12" id="KW-0443">Lipid metabolism</keyword>
<evidence type="ECO:0000256" key="16">
    <source>
        <dbReference type="RuleBase" id="RU003938"/>
    </source>
</evidence>
<dbReference type="PANTHER" id="PTHR47101">
    <property type="entry name" value="PHOSPHATIDATE CYTIDYLYLTRANSFERASE 5, CHLOROPLASTIC"/>
    <property type="match status" value="1"/>
</dbReference>
<dbReference type="FunCoup" id="A0A2K1KKA1">
    <property type="interactions" value="886"/>
</dbReference>
<evidence type="ECO:0000256" key="9">
    <source>
        <dbReference type="ARBA" id="ARBA00022692"/>
    </source>
</evidence>
<accession>A0A2K1KKA1</accession>
<dbReference type="RefSeq" id="XP_024376259.1">
    <property type="nucleotide sequence ID" value="XM_024520491.2"/>
</dbReference>
<evidence type="ECO:0000256" key="13">
    <source>
        <dbReference type="ARBA" id="ARBA00023136"/>
    </source>
</evidence>
<evidence type="ECO:0000256" key="8">
    <source>
        <dbReference type="ARBA" id="ARBA00022679"/>
    </source>
</evidence>
<keyword evidence="15" id="KW-1208">Phospholipid metabolism</keyword>
<protein>
    <recommendedName>
        <fullName evidence="6 16">Phosphatidate cytidylyltransferase</fullName>
        <ecNumber evidence="6 16">2.7.7.41</ecNumber>
    </recommendedName>
</protein>
<keyword evidence="8 16" id="KW-0808">Transferase</keyword>
<comment type="subcellular location">
    <subcellularLocation>
        <location evidence="2">Membrane</location>
        <topology evidence="2">Multi-pass membrane protein</topology>
    </subcellularLocation>
</comment>
<dbReference type="KEGG" id="ppp:112282624"/>
<evidence type="ECO:0000256" key="11">
    <source>
        <dbReference type="ARBA" id="ARBA00022989"/>
    </source>
</evidence>
<dbReference type="STRING" id="3218.A0A2K1KKA1"/>
<dbReference type="GO" id="GO:0016024">
    <property type="term" value="P:CDP-diacylglycerol biosynthetic process"/>
    <property type="evidence" value="ECO:0007669"/>
    <property type="project" value="UniProtKB-UniPathway"/>
</dbReference>
<evidence type="ECO:0000256" key="14">
    <source>
        <dbReference type="ARBA" id="ARBA00023209"/>
    </source>
</evidence>
<dbReference type="PANTHER" id="PTHR47101:SF1">
    <property type="entry name" value="PHOSPHATIDATE CYTIDYLYLTRANSFERASE 4, CHLOROPLASTIC"/>
    <property type="match status" value="1"/>
</dbReference>
<dbReference type="Gramene" id="Pp3c5_19250V3.2">
    <property type="protein sequence ID" value="Pp3c5_19250V3.2"/>
    <property type="gene ID" value="Pp3c5_19250"/>
</dbReference>
<evidence type="ECO:0000313" key="21">
    <source>
        <dbReference type="Proteomes" id="UP000006727"/>
    </source>
</evidence>
<dbReference type="Pfam" id="PF01148">
    <property type="entry name" value="CTP_transf_1"/>
    <property type="match status" value="1"/>
</dbReference>
<keyword evidence="21" id="KW-1185">Reference proteome</keyword>
<dbReference type="PaxDb" id="3218-PP1S93_52V6.1"/>
<reference evidence="19 21" key="1">
    <citation type="journal article" date="2008" name="Science">
        <title>The Physcomitrella genome reveals evolutionary insights into the conquest of land by plants.</title>
        <authorList>
            <person name="Rensing S."/>
            <person name="Lang D."/>
            <person name="Zimmer A."/>
            <person name="Terry A."/>
            <person name="Salamov A."/>
            <person name="Shapiro H."/>
            <person name="Nishiyama T."/>
            <person name="Perroud P.-F."/>
            <person name="Lindquist E."/>
            <person name="Kamisugi Y."/>
            <person name="Tanahashi T."/>
            <person name="Sakakibara K."/>
            <person name="Fujita T."/>
            <person name="Oishi K."/>
            <person name="Shin-I T."/>
            <person name="Kuroki Y."/>
            <person name="Toyoda A."/>
            <person name="Suzuki Y."/>
            <person name="Hashimoto A."/>
            <person name="Yamaguchi K."/>
            <person name="Sugano A."/>
            <person name="Kohara Y."/>
            <person name="Fujiyama A."/>
            <person name="Anterola A."/>
            <person name="Aoki S."/>
            <person name="Ashton N."/>
            <person name="Barbazuk W.B."/>
            <person name="Barker E."/>
            <person name="Bennetzen J."/>
            <person name="Bezanilla M."/>
            <person name="Blankenship R."/>
            <person name="Cho S.H."/>
            <person name="Dutcher S."/>
            <person name="Estelle M."/>
            <person name="Fawcett J.A."/>
            <person name="Gundlach H."/>
            <person name="Hanada K."/>
            <person name="Heyl A."/>
            <person name="Hicks K.A."/>
            <person name="Hugh J."/>
            <person name="Lohr M."/>
            <person name="Mayer K."/>
            <person name="Melkozernov A."/>
            <person name="Murata T."/>
            <person name="Nelson D."/>
            <person name="Pils B."/>
            <person name="Prigge M."/>
            <person name="Reiss B."/>
            <person name="Renner T."/>
            <person name="Rombauts S."/>
            <person name="Rushton P."/>
            <person name="Sanderfoot A."/>
            <person name="Schween G."/>
            <person name="Shiu S.-H."/>
            <person name="Stueber K."/>
            <person name="Theodoulou F.L."/>
            <person name="Tu H."/>
            <person name="Van de Peer Y."/>
            <person name="Verrier P.J."/>
            <person name="Waters E."/>
            <person name="Wood A."/>
            <person name="Yang L."/>
            <person name="Cove D."/>
            <person name="Cuming A."/>
            <person name="Hasebe M."/>
            <person name="Lucas S."/>
            <person name="Mishler D.B."/>
            <person name="Reski R."/>
            <person name="Grigoriev I."/>
            <person name="Quatrano R.S."/>
            <person name="Boore J.L."/>
        </authorList>
    </citation>
    <scope>NUCLEOTIDE SEQUENCE [LARGE SCALE GENOMIC DNA]</scope>
    <source>
        <strain evidence="20 21">cv. Gransden 2004</strain>
    </source>
</reference>
<dbReference type="Proteomes" id="UP000006727">
    <property type="component" value="Chromosome 5"/>
</dbReference>
<reference evidence="19 21" key="2">
    <citation type="journal article" date="2018" name="Plant J.">
        <title>The Physcomitrella patens chromosome-scale assembly reveals moss genome structure and evolution.</title>
        <authorList>
            <person name="Lang D."/>
            <person name="Ullrich K.K."/>
            <person name="Murat F."/>
            <person name="Fuchs J."/>
            <person name="Jenkins J."/>
            <person name="Haas F.B."/>
            <person name="Piednoel M."/>
            <person name="Gundlach H."/>
            <person name="Van Bel M."/>
            <person name="Meyberg R."/>
            <person name="Vives C."/>
            <person name="Morata J."/>
            <person name="Symeonidi A."/>
            <person name="Hiss M."/>
            <person name="Muchero W."/>
            <person name="Kamisugi Y."/>
            <person name="Saleh O."/>
            <person name="Blanc G."/>
            <person name="Decker E.L."/>
            <person name="van Gessel N."/>
            <person name="Grimwood J."/>
            <person name="Hayes R.D."/>
            <person name="Graham S.W."/>
            <person name="Gunter L.E."/>
            <person name="McDaniel S.F."/>
            <person name="Hoernstein S.N.W."/>
            <person name="Larsson A."/>
            <person name="Li F.W."/>
            <person name="Perroud P.F."/>
            <person name="Phillips J."/>
            <person name="Ranjan P."/>
            <person name="Rokshar D.S."/>
            <person name="Rothfels C.J."/>
            <person name="Schneider L."/>
            <person name="Shu S."/>
            <person name="Stevenson D.W."/>
            <person name="Thummler F."/>
            <person name="Tillich M."/>
            <person name="Villarreal Aguilar J.C."/>
            <person name="Widiez T."/>
            <person name="Wong G.K."/>
            <person name="Wymore A."/>
            <person name="Zhang Y."/>
            <person name="Zimmer A.D."/>
            <person name="Quatrano R.S."/>
            <person name="Mayer K.F.X."/>
            <person name="Goodstein D."/>
            <person name="Casacuberta J.M."/>
            <person name="Vandepoele K."/>
            <person name="Reski R."/>
            <person name="Cuming A.C."/>
            <person name="Tuskan G.A."/>
            <person name="Maumus F."/>
            <person name="Salse J."/>
            <person name="Schmutz J."/>
            <person name="Rensing S.A."/>
        </authorList>
    </citation>
    <scope>NUCLEOTIDE SEQUENCE [LARGE SCALE GENOMIC DNA]</scope>
    <source>
        <strain evidence="20 21">cv. Gransden 2004</strain>
    </source>
</reference>
<dbReference type="GO" id="GO:0004605">
    <property type="term" value="F:phosphatidate cytidylyltransferase activity"/>
    <property type="evidence" value="ECO:0000318"/>
    <property type="project" value="GO_Central"/>
</dbReference>
<dbReference type="EMBL" id="ABEU02000005">
    <property type="protein sequence ID" value="PNR54199.1"/>
    <property type="molecule type" value="Genomic_DNA"/>
</dbReference>
<dbReference type="AlphaFoldDB" id="A0A2K1KKA1"/>
<dbReference type="EC" id="2.7.7.41" evidence="6 16"/>